<keyword evidence="1" id="KW-1133">Transmembrane helix</keyword>
<dbReference type="AlphaFoldDB" id="A0A0E9XY15"/>
<reference evidence="2" key="1">
    <citation type="submission" date="2014-11" db="EMBL/GenBank/DDBJ databases">
        <authorList>
            <person name="Amaro Gonzalez C."/>
        </authorList>
    </citation>
    <scope>NUCLEOTIDE SEQUENCE</scope>
</reference>
<organism evidence="2">
    <name type="scientific">Anguilla anguilla</name>
    <name type="common">European freshwater eel</name>
    <name type="synonym">Muraena anguilla</name>
    <dbReference type="NCBI Taxonomy" id="7936"/>
    <lineage>
        <taxon>Eukaryota</taxon>
        <taxon>Metazoa</taxon>
        <taxon>Chordata</taxon>
        <taxon>Craniata</taxon>
        <taxon>Vertebrata</taxon>
        <taxon>Euteleostomi</taxon>
        <taxon>Actinopterygii</taxon>
        <taxon>Neopterygii</taxon>
        <taxon>Teleostei</taxon>
        <taxon>Anguilliformes</taxon>
        <taxon>Anguillidae</taxon>
        <taxon>Anguilla</taxon>
    </lineage>
</organism>
<dbReference type="EMBL" id="GBXM01001281">
    <property type="protein sequence ID" value="JAI07297.1"/>
    <property type="molecule type" value="Transcribed_RNA"/>
</dbReference>
<evidence type="ECO:0000313" key="2">
    <source>
        <dbReference type="EMBL" id="JAI07297.1"/>
    </source>
</evidence>
<protein>
    <submittedName>
        <fullName evidence="2">Uncharacterized protein</fullName>
    </submittedName>
</protein>
<reference evidence="2" key="2">
    <citation type="journal article" date="2015" name="Fish Shellfish Immunol.">
        <title>Early steps in the European eel (Anguilla anguilla)-Vibrio vulnificus interaction in the gills: Role of the RtxA13 toxin.</title>
        <authorList>
            <person name="Callol A."/>
            <person name="Pajuelo D."/>
            <person name="Ebbesson L."/>
            <person name="Teles M."/>
            <person name="MacKenzie S."/>
            <person name="Amaro C."/>
        </authorList>
    </citation>
    <scope>NUCLEOTIDE SEQUENCE</scope>
</reference>
<feature type="transmembrane region" description="Helical" evidence="1">
    <location>
        <begin position="32"/>
        <end position="57"/>
    </location>
</feature>
<keyword evidence="1" id="KW-0812">Transmembrane</keyword>
<proteinExistence type="predicted"/>
<sequence length="58" mass="6431">MWFFHKGSNYACTYFLLIPQYSCTCGANICVIAYPSVCVCLCVIACLCVFMCVCVCAH</sequence>
<accession>A0A0E9XY15</accession>
<evidence type="ECO:0000256" key="1">
    <source>
        <dbReference type="SAM" id="Phobius"/>
    </source>
</evidence>
<name>A0A0E9XY15_ANGAN</name>
<keyword evidence="1" id="KW-0472">Membrane</keyword>